<keyword evidence="4 6" id="KW-0547">Nucleotide-binding</keyword>
<accession>A0A2A2HE69</accession>
<keyword evidence="6" id="KW-0648">Protein biosynthesis</keyword>
<dbReference type="Gene3D" id="3.30.930.10">
    <property type="entry name" value="Bira Bifunctional Protein, Domain 2"/>
    <property type="match status" value="1"/>
</dbReference>
<evidence type="ECO:0000256" key="5">
    <source>
        <dbReference type="ARBA" id="ARBA00047639"/>
    </source>
</evidence>
<dbReference type="HAMAP" id="MF_00125">
    <property type="entry name" value="HisZ"/>
    <property type="match status" value="1"/>
</dbReference>
<comment type="caution">
    <text evidence="9">The sequence shown here is derived from an EMBL/GenBank/DDBJ whole genome shotgun (WGS) entry which is preliminary data.</text>
</comment>
<dbReference type="InterPro" id="IPR041715">
    <property type="entry name" value="HisRS-like_core"/>
</dbReference>
<reference evidence="10 12" key="1">
    <citation type="submission" date="2016-04" db="EMBL/GenBank/DDBJ databases">
        <title>Genome sequence of Methanosphaera cuniculi DSM 4103.</title>
        <authorList>
            <person name="Poehlein A."/>
            <person name="Seedorf H."/>
            <person name="Daniel R."/>
        </authorList>
    </citation>
    <scope>NUCLEOTIDE SEQUENCE [LARGE SCALE GENOMIC DNA]</scope>
    <source>
        <strain evidence="10 12">DSM 4103</strain>
    </source>
</reference>
<dbReference type="InterPro" id="IPR004517">
    <property type="entry name" value="HisZ"/>
</dbReference>
<evidence type="ECO:0000256" key="2">
    <source>
        <dbReference type="ARBA" id="ARBA00008226"/>
    </source>
</evidence>
<dbReference type="OrthoDB" id="8659at2157"/>
<proteinExistence type="inferred from homology"/>
<dbReference type="InterPro" id="IPR045864">
    <property type="entry name" value="aa-tRNA-synth_II/BPL/LPL"/>
</dbReference>
<comment type="similarity">
    <text evidence="2 6">Belongs to the class-II aminoacyl-tRNA synthetase family.</text>
</comment>
<dbReference type="GO" id="GO:0006427">
    <property type="term" value="P:histidyl-tRNA aminoacylation"/>
    <property type="evidence" value="ECO:0007669"/>
    <property type="project" value="UniProtKB-UniRule"/>
</dbReference>
<sequence>MEFKKPRGTRDFLFEDLEERKYVENTIRKTVENYGFKEIKTPIFEDLELFTTRSGEGIKEELYHFQDKGKRDLALRPEMTASVARLYNNNLQREAKPLKMYYFGSCFRYERPQAGRYRQFWQFGIEVIGGTPIYNEAEIIAMANEVLQKLNIQNYEVAIGHLGIIKGVLNHLDVDAQKQTEIIASIDKEDYEHLKEIMEDLKIDMKNQQIINDIINVNGTRKDLDKIKPELEEIPEAYEAVLELDSILEIIEAYNFTDYTVKLSIARGLDYYTGLVFEVYVPDLGAEKQITGGGTYNLMGLFDSEEVESTGFAFGFDRIMEAYHKQNIQIPEDNTKRVLIVPIKPDFKKEAIQIAQQLRGADIITDIDLKGKKLKKNLSYANTHNINNVVMLGDKEITDNTATLKNMKTGNQVTIPQDELIELILKDDDTQ</sequence>
<dbReference type="InterPro" id="IPR015807">
    <property type="entry name" value="His-tRNA-ligase"/>
</dbReference>
<evidence type="ECO:0000313" key="10">
    <source>
        <dbReference type="EMBL" id="PWL08934.1"/>
    </source>
</evidence>
<dbReference type="GO" id="GO:0005737">
    <property type="term" value="C:cytoplasm"/>
    <property type="evidence" value="ECO:0007669"/>
    <property type="project" value="UniProtKB-SubCell"/>
</dbReference>
<dbReference type="RefSeq" id="WP_095608350.1">
    <property type="nucleotide sequence ID" value="NZ_CAUHCB010000001.1"/>
</dbReference>
<keyword evidence="6" id="KW-0067">ATP-binding</keyword>
<comment type="catalytic activity">
    <reaction evidence="5 6">
        <text>tRNA(His) + L-histidine + ATP = L-histidyl-tRNA(His) + AMP + diphosphate + H(+)</text>
        <dbReference type="Rhea" id="RHEA:17313"/>
        <dbReference type="Rhea" id="RHEA-COMP:9665"/>
        <dbReference type="Rhea" id="RHEA-COMP:9689"/>
        <dbReference type="ChEBI" id="CHEBI:15378"/>
        <dbReference type="ChEBI" id="CHEBI:30616"/>
        <dbReference type="ChEBI" id="CHEBI:33019"/>
        <dbReference type="ChEBI" id="CHEBI:57595"/>
        <dbReference type="ChEBI" id="CHEBI:78442"/>
        <dbReference type="ChEBI" id="CHEBI:78527"/>
        <dbReference type="ChEBI" id="CHEBI:456215"/>
        <dbReference type="EC" id="6.1.1.21"/>
    </reaction>
</comment>
<dbReference type="EC" id="6.1.1.21" evidence="6"/>
<dbReference type="GO" id="GO:0004821">
    <property type="term" value="F:histidine-tRNA ligase activity"/>
    <property type="evidence" value="ECO:0007669"/>
    <property type="project" value="UniProtKB-UniRule"/>
</dbReference>
<dbReference type="InterPro" id="IPR004516">
    <property type="entry name" value="HisRS/HisZ"/>
</dbReference>
<dbReference type="GO" id="GO:0000105">
    <property type="term" value="P:L-histidine biosynthetic process"/>
    <property type="evidence" value="ECO:0007669"/>
    <property type="project" value="InterPro"/>
</dbReference>
<dbReference type="GO" id="GO:0005524">
    <property type="term" value="F:ATP binding"/>
    <property type="evidence" value="ECO:0007669"/>
    <property type="project" value="UniProtKB-UniRule"/>
</dbReference>
<dbReference type="EMBL" id="LWMS01000004">
    <property type="protein sequence ID" value="PWL08934.1"/>
    <property type="molecule type" value="Genomic_DNA"/>
</dbReference>
<keyword evidence="6 10" id="KW-0436">Ligase</keyword>
<feature type="binding site" evidence="7">
    <location>
        <position position="122"/>
    </location>
    <ligand>
        <name>L-histidine</name>
        <dbReference type="ChEBI" id="CHEBI:57595"/>
    </ligand>
</feature>
<dbReference type="Pfam" id="PF03129">
    <property type="entry name" value="HGTP_anticodon"/>
    <property type="match status" value="1"/>
</dbReference>
<evidence type="ECO:0000313" key="12">
    <source>
        <dbReference type="Proteomes" id="UP000246004"/>
    </source>
</evidence>
<dbReference type="PANTHER" id="PTHR43707">
    <property type="entry name" value="HISTIDYL-TRNA SYNTHETASE"/>
    <property type="match status" value="1"/>
</dbReference>
<evidence type="ECO:0000313" key="11">
    <source>
        <dbReference type="Proteomes" id="UP000217528"/>
    </source>
</evidence>
<feature type="binding site" evidence="7">
    <location>
        <position position="126"/>
    </location>
    <ligand>
        <name>L-histidine</name>
        <dbReference type="ChEBI" id="CHEBI:57595"/>
    </ligand>
</feature>
<evidence type="ECO:0000256" key="4">
    <source>
        <dbReference type="ARBA" id="ARBA00022741"/>
    </source>
</evidence>
<protein>
    <recommendedName>
        <fullName evidence="6">Histidine--tRNA ligase</fullName>
        <ecNumber evidence="6">6.1.1.21</ecNumber>
    </recommendedName>
    <alternativeName>
        <fullName evidence="6">Histidyl-tRNA synthetase</fullName>
        <shortName evidence="6">HisRS</shortName>
    </alternativeName>
</protein>
<organism evidence="9 11">
    <name type="scientific">Methanosphaera cuniculi</name>
    <dbReference type="NCBI Taxonomy" id="1077256"/>
    <lineage>
        <taxon>Archaea</taxon>
        <taxon>Methanobacteriati</taxon>
        <taxon>Methanobacteriota</taxon>
        <taxon>Methanomada group</taxon>
        <taxon>Methanobacteria</taxon>
        <taxon>Methanobacteriales</taxon>
        <taxon>Methanobacteriaceae</taxon>
        <taxon>Methanosphaera</taxon>
    </lineage>
</organism>
<keyword evidence="9" id="KW-0328">Glycosyltransferase</keyword>
<dbReference type="Proteomes" id="UP000246004">
    <property type="component" value="Unassembled WGS sequence"/>
</dbReference>
<comment type="subcellular location">
    <subcellularLocation>
        <location evidence="1 6">Cytoplasm</location>
    </subcellularLocation>
</comment>
<evidence type="ECO:0000259" key="8">
    <source>
        <dbReference type="PROSITE" id="PS50862"/>
    </source>
</evidence>
<dbReference type="PIRSF" id="PIRSF001549">
    <property type="entry name" value="His-tRNA_synth"/>
    <property type="match status" value="1"/>
</dbReference>
<dbReference type="InterPro" id="IPR006195">
    <property type="entry name" value="aa-tRNA-synth_II"/>
</dbReference>
<dbReference type="CDD" id="cd00773">
    <property type="entry name" value="HisRS-like_core"/>
    <property type="match status" value="1"/>
</dbReference>
<dbReference type="AlphaFoldDB" id="A0A2A2HE69"/>
<keyword evidence="6" id="KW-0030">Aminoacyl-tRNA synthetase</keyword>
<dbReference type="PANTHER" id="PTHR43707:SF1">
    <property type="entry name" value="HISTIDINE--TRNA LIGASE, MITOCHONDRIAL-RELATED"/>
    <property type="match status" value="1"/>
</dbReference>
<dbReference type="PROSITE" id="PS50862">
    <property type="entry name" value="AA_TRNA_LIGASE_II"/>
    <property type="match status" value="1"/>
</dbReference>
<dbReference type="SUPFAM" id="SSF52954">
    <property type="entry name" value="Class II aaRS ABD-related"/>
    <property type="match status" value="1"/>
</dbReference>
<feature type="binding site" evidence="7">
    <location>
        <position position="108"/>
    </location>
    <ligand>
        <name>L-histidine</name>
        <dbReference type="ChEBI" id="CHEBI:57595"/>
    </ligand>
</feature>
<dbReference type="SUPFAM" id="SSF55681">
    <property type="entry name" value="Class II aaRS and biotin synthetases"/>
    <property type="match status" value="1"/>
</dbReference>
<dbReference type="EMBL" id="LMVN01000009">
    <property type="protein sequence ID" value="PAV07722.1"/>
    <property type="molecule type" value="Genomic_DNA"/>
</dbReference>
<evidence type="ECO:0000256" key="1">
    <source>
        <dbReference type="ARBA" id="ARBA00004496"/>
    </source>
</evidence>
<dbReference type="NCBIfam" id="TIGR00442">
    <property type="entry name" value="hisS"/>
    <property type="match status" value="1"/>
</dbReference>
<feature type="binding site" evidence="7">
    <location>
        <begin position="271"/>
        <end position="272"/>
    </location>
    <ligand>
        <name>L-histidine</name>
        <dbReference type="ChEBI" id="CHEBI:57595"/>
    </ligand>
</feature>
<keyword evidence="3 6" id="KW-0963">Cytoplasm</keyword>
<evidence type="ECO:0000256" key="7">
    <source>
        <dbReference type="PIRSR" id="PIRSR001549-1"/>
    </source>
</evidence>
<dbReference type="InterPro" id="IPR036621">
    <property type="entry name" value="Anticodon-bd_dom_sf"/>
</dbReference>
<dbReference type="Proteomes" id="UP000217528">
    <property type="component" value="Unassembled WGS sequence"/>
</dbReference>
<evidence type="ECO:0000313" key="9">
    <source>
        <dbReference type="EMBL" id="PAV07722.1"/>
    </source>
</evidence>
<dbReference type="HAMAP" id="MF_00127">
    <property type="entry name" value="His_tRNA_synth"/>
    <property type="match status" value="1"/>
</dbReference>
<feature type="binding site" evidence="7">
    <location>
        <begin position="78"/>
        <end position="80"/>
    </location>
    <ligand>
        <name>L-histidine</name>
        <dbReference type="ChEBI" id="CHEBI:57595"/>
    </ligand>
</feature>
<dbReference type="Gene3D" id="3.40.50.800">
    <property type="entry name" value="Anticodon-binding domain"/>
    <property type="match status" value="1"/>
</dbReference>
<keyword evidence="9" id="KW-0808">Transferase</keyword>
<keyword evidence="11" id="KW-1185">Reference proteome</keyword>
<feature type="binding site" evidence="7">
    <location>
        <position position="267"/>
    </location>
    <ligand>
        <name>L-histidine</name>
        <dbReference type="ChEBI" id="CHEBI:57595"/>
    </ligand>
</feature>
<feature type="domain" description="Aminoacyl-transfer RNA synthetases class-II family profile" evidence="8">
    <location>
        <begin position="23"/>
        <end position="342"/>
    </location>
</feature>
<evidence type="ECO:0000256" key="6">
    <source>
        <dbReference type="HAMAP-Rule" id="MF_00127"/>
    </source>
</evidence>
<dbReference type="GO" id="GO:0016757">
    <property type="term" value="F:glycosyltransferase activity"/>
    <property type="evidence" value="ECO:0007669"/>
    <property type="project" value="UniProtKB-KW"/>
</dbReference>
<name>A0A2A2HE69_9EURY</name>
<gene>
    <name evidence="6 10" type="primary">hisS</name>
    <name evidence="9" type="ORF">ASJ82_00895</name>
    <name evidence="10" type="ORF">MSCUN_01430</name>
</gene>
<dbReference type="Pfam" id="PF13393">
    <property type="entry name" value="tRNA-synt_His"/>
    <property type="match status" value="1"/>
</dbReference>
<evidence type="ECO:0000256" key="3">
    <source>
        <dbReference type="ARBA" id="ARBA00022490"/>
    </source>
</evidence>
<reference evidence="9 11" key="2">
    <citation type="journal article" date="2017" name="BMC Genomics">
        <title>Genomic analysis of methanogenic archaea reveals a shift towards energy conservation.</title>
        <authorList>
            <person name="Gilmore S.P."/>
            <person name="Henske J.K."/>
            <person name="Sexton J.A."/>
            <person name="Solomon K.V."/>
            <person name="Seppala S."/>
            <person name="Yoo J.I."/>
            <person name="Huyett L.M."/>
            <person name="Pressman A."/>
            <person name="Cogan J.Z."/>
            <person name="Kivenson V."/>
            <person name="Peng X."/>
            <person name="Tan Y."/>
            <person name="Valentine D.L."/>
            <person name="O'Malley M.A."/>
        </authorList>
    </citation>
    <scope>NUCLEOTIDE SEQUENCE [LARGE SCALE GENOMIC DNA]</scope>
    <source>
        <strain evidence="9 11">1R-7</strain>
    </source>
</reference>
<dbReference type="InterPro" id="IPR004154">
    <property type="entry name" value="Anticodon-bd"/>
</dbReference>